<evidence type="ECO:0000256" key="1">
    <source>
        <dbReference type="SAM" id="Phobius"/>
    </source>
</evidence>
<dbReference type="EMBL" id="HBIN01016819">
    <property type="protein sequence ID" value="CAE0442692.1"/>
    <property type="molecule type" value="Transcribed_RNA"/>
</dbReference>
<evidence type="ECO:0000313" key="3">
    <source>
        <dbReference type="EMBL" id="CAE0442692.1"/>
    </source>
</evidence>
<feature type="transmembrane region" description="Helical" evidence="1">
    <location>
        <begin position="135"/>
        <end position="153"/>
    </location>
</feature>
<sequence length="298" mass="32674">MCVQQMVPNIFQRQPLTCYYALAFAISWGAVFLLIGPNGFPASPESADSYLPFVVVATLLGPSVAGIVTTFIVQGRSGLQCLWSKLFKWRIWYGFIPLFIPVTIGSILAILSMVVSPEWYTPAIFRADEKLLGGNKIGFVTIGLCYGVAAGIFEEIGWSGFAVQELMRRGSDSFSAGISVGLIWGIWHFFVAFWGSGGPNGKFSTDLFVPWVPWNLLVLPAFRVIMVHIFDQTGSILLMAAIHGSLTASLPLILMPSVTGIPLASFYTLLAFAFAVIYKVFVVRLIRGLKEDKRAKVT</sequence>
<feature type="transmembrane region" description="Helical" evidence="1">
    <location>
        <begin position="50"/>
        <end position="73"/>
    </location>
</feature>
<gene>
    <name evidence="3" type="ORF">ASTO00021_LOCUS12802</name>
</gene>
<feature type="transmembrane region" description="Helical" evidence="1">
    <location>
        <begin position="94"/>
        <end position="115"/>
    </location>
</feature>
<feature type="transmembrane region" description="Helical" evidence="1">
    <location>
        <begin position="16"/>
        <end position="35"/>
    </location>
</feature>
<keyword evidence="1" id="KW-0472">Membrane</keyword>
<dbReference type="GO" id="GO:0080120">
    <property type="term" value="P:CAAX-box protein maturation"/>
    <property type="evidence" value="ECO:0007669"/>
    <property type="project" value="UniProtKB-ARBA"/>
</dbReference>
<dbReference type="AlphaFoldDB" id="A0A7S3V030"/>
<feature type="domain" description="CAAX prenyl protease 2/Lysostaphin resistance protein A-like" evidence="2">
    <location>
        <begin position="139"/>
        <end position="245"/>
    </location>
</feature>
<keyword evidence="1" id="KW-1133">Transmembrane helix</keyword>
<organism evidence="3">
    <name type="scientific">Aplanochytrium stocchinoi</name>
    <dbReference type="NCBI Taxonomy" id="215587"/>
    <lineage>
        <taxon>Eukaryota</taxon>
        <taxon>Sar</taxon>
        <taxon>Stramenopiles</taxon>
        <taxon>Bigyra</taxon>
        <taxon>Labyrinthulomycetes</taxon>
        <taxon>Thraustochytrida</taxon>
        <taxon>Thraustochytriidae</taxon>
        <taxon>Aplanochytrium</taxon>
    </lineage>
</organism>
<dbReference type="InterPro" id="IPR003675">
    <property type="entry name" value="Rce1/LyrA-like_dom"/>
</dbReference>
<feature type="transmembrane region" description="Helical" evidence="1">
    <location>
        <begin position="208"/>
        <end position="229"/>
    </location>
</feature>
<reference evidence="3" key="1">
    <citation type="submission" date="2021-01" db="EMBL/GenBank/DDBJ databases">
        <authorList>
            <person name="Corre E."/>
            <person name="Pelletier E."/>
            <person name="Niang G."/>
            <person name="Scheremetjew M."/>
            <person name="Finn R."/>
            <person name="Kale V."/>
            <person name="Holt S."/>
            <person name="Cochrane G."/>
            <person name="Meng A."/>
            <person name="Brown T."/>
            <person name="Cohen L."/>
        </authorList>
    </citation>
    <scope>NUCLEOTIDE SEQUENCE</scope>
    <source>
        <strain evidence="3">GSBS06</strain>
    </source>
</reference>
<feature type="transmembrane region" description="Helical" evidence="1">
    <location>
        <begin position="266"/>
        <end position="286"/>
    </location>
</feature>
<feature type="transmembrane region" description="Helical" evidence="1">
    <location>
        <begin position="236"/>
        <end position="254"/>
    </location>
</feature>
<protein>
    <recommendedName>
        <fullName evidence="2">CAAX prenyl protease 2/Lysostaphin resistance protein A-like domain-containing protein</fullName>
    </recommendedName>
</protein>
<dbReference type="Pfam" id="PF02517">
    <property type="entry name" value="Rce1-like"/>
    <property type="match status" value="1"/>
</dbReference>
<proteinExistence type="predicted"/>
<feature type="transmembrane region" description="Helical" evidence="1">
    <location>
        <begin position="174"/>
        <end position="196"/>
    </location>
</feature>
<name>A0A7S3V030_9STRA</name>
<evidence type="ECO:0000259" key="2">
    <source>
        <dbReference type="Pfam" id="PF02517"/>
    </source>
</evidence>
<dbReference type="GO" id="GO:0004175">
    <property type="term" value="F:endopeptidase activity"/>
    <property type="evidence" value="ECO:0007669"/>
    <property type="project" value="UniProtKB-ARBA"/>
</dbReference>
<keyword evidence="1" id="KW-0812">Transmembrane</keyword>
<accession>A0A7S3V030</accession>